<proteinExistence type="predicted"/>
<dbReference type="Proteomes" id="UP000030762">
    <property type="component" value="Unassembled WGS sequence"/>
</dbReference>
<gene>
    <name evidence="2" type="ORF">SDRG_12119</name>
</gene>
<reference evidence="2 3" key="1">
    <citation type="submission" date="2012-04" db="EMBL/GenBank/DDBJ databases">
        <title>The Genome Sequence of Saprolegnia declina VS20.</title>
        <authorList>
            <consortium name="The Broad Institute Genome Sequencing Platform"/>
            <person name="Russ C."/>
            <person name="Nusbaum C."/>
            <person name="Tyler B."/>
            <person name="van West P."/>
            <person name="Dieguez-Uribeondo J."/>
            <person name="de Bruijn I."/>
            <person name="Tripathy S."/>
            <person name="Jiang R."/>
            <person name="Young S.K."/>
            <person name="Zeng Q."/>
            <person name="Gargeya S."/>
            <person name="Fitzgerald M."/>
            <person name="Haas B."/>
            <person name="Abouelleil A."/>
            <person name="Alvarado L."/>
            <person name="Arachchi H.M."/>
            <person name="Berlin A."/>
            <person name="Chapman S.B."/>
            <person name="Goldberg J."/>
            <person name="Griggs A."/>
            <person name="Gujja S."/>
            <person name="Hansen M."/>
            <person name="Howarth C."/>
            <person name="Imamovic A."/>
            <person name="Larimer J."/>
            <person name="McCowen C."/>
            <person name="Montmayeur A."/>
            <person name="Murphy C."/>
            <person name="Neiman D."/>
            <person name="Pearson M."/>
            <person name="Priest M."/>
            <person name="Roberts A."/>
            <person name="Saif S."/>
            <person name="Shea T."/>
            <person name="Sisk P."/>
            <person name="Sykes S."/>
            <person name="Wortman J."/>
            <person name="Nusbaum C."/>
            <person name="Birren B."/>
        </authorList>
    </citation>
    <scope>NUCLEOTIDE SEQUENCE [LARGE SCALE GENOMIC DNA]</scope>
    <source>
        <strain evidence="2 3">VS20</strain>
    </source>
</reference>
<dbReference type="GeneID" id="19952846"/>
<dbReference type="OMA" id="RIKAPHA"/>
<dbReference type="AlphaFoldDB" id="T0PXK0"/>
<name>T0PXK0_SAPDV</name>
<dbReference type="RefSeq" id="XP_008616401.1">
    <property type="nucleotide sequence ID" value="XM_008618179.1"/>
</dbReference>
<dbReference type="EMBL" id="JH767177">
    <property type="protein sequence ID" value="EQC30269.1"/>
    <property type="molecule type" value="Genomic_DNA"/>
</dbReference>
<evidence type="ECO:0000256" key="1">
    <source>
        <dbReference type="SAM" id="MobiDB-lite"/>
    </source>
</evidence>
<dbReference type="InParanoid" id="T0PXK0"/>
<feature type="region of interest" description="Disordered" evidence="1">
    <location>
        <begin position="104"/>
        <end position="132"/>
    </location>
</feature>
<sequence length="132" mass="14517">MVTTPLLICDSPAPTTRLTMPVTTIAAHQVRIKAPHAITIGSSSSTSSSRSSSSGSSDGRRRNTIVDEAMHHLLQDLKEVDFAAEPERATEALDTFRHHLETMRKMRARRHSTSSDITARSRPYVDASRTSC</sequence>
<evidence type="ECO:0000313" key="3">
    <source>
        <dbReference type="Proteomes" id="UP000030762"/>
    </source>
</evidence>
<dbReference type="VEuPathDB" id="FungiDB:SDRG_12119"/>
<feature type="region of interest" description="Disordered" evidence="1">
    <location>
        <begin position="36"/>
        <end position="64"/>
    </location>
</feature>
<evidence type="ECO:0000313" key="2">
    <source>
        <dbReference type="EMBL" id="EQC30269.1"/>
    </source>
</evidence>
<protein>
    <submittedName>
        <fullName evidence="2">Uncharacterized protein</fullName>
    </submittedName>
</protein>
<dbReference type="OrthoDB" id="75985at2759"/>
<keyword evidence="3" id="KW-1185">Reference proteome</keyword>
<feature type="compositionally biased region" description="Low complexity" evidence="1">
    <location>
        <begin position="41"/>
        <end position="57"/>
    </location>
</feature>
<organism evidence="2 3">
    <name type="scientific">Saprolegnia diclina (strain VS20)</name>
    <dbReference type="NCBI Taxonomy" id="1156394"/>
    <lineage>
        <taxon>Eukaryota</taxon>
        <taxon>Sar</taxon>
        <taxon>Stramenopiles</taxon>
        <taxon>Oomycota</taxon>
        <taxon>Saprolegniomycetes</taxon>
        <taxon>Saprolegniales</taxon>
        <taxon>Saprolegniaceae</taxon>
        <taxon>Saprolegnia</taxon>
    </lineage>
</organism>
<accession>T0PXK0</accession>